<dbReference type="Proteomes" id="UP000265520">
    <property type="component" value="Unassembled WGS sequence"/>
</dbReference>
<accession>A0A392WBC4</accession>
<evidence type="ECO:0000313" key="3">
    <source>
        <dbReference type="Proteomes" id="UP000265520"/>
    </source>
</evidence>
<organism evidence="2 3">
    <name type="scientific">Trifolium medium</name>
    <dbReference type="NCBI Taxonomy" id="97028"/>
    <lineage>
        <taxon>Eukaryota</taxon>
        <taxon>Viridiplantae</taxon>
        <taxon>Streptophyta</taxon>
        <taxon>Embryophyta</taxon>
        <taxon>Tracheophyta</taxon>
        <taxon>Spermatophyta</taxon>
        <taxon>Magnoliopsida</taxon>
        <taxon>eudicotyledons</taxon>
        <taxon>Gunneridae</taxon>
        <taxon>Pentapetalae</taxon>
        <taxon>rosids</taxon>
        <taxon>fabids</taxon>
        <taxon>Fabales</taxon>
        <taxon>Fabaceae</taxon>
        <taxon>Papilionoideae</taxon>
        <taxon>50 kb inversion clade</taxon>
        <taxon>NPAAA clade</taxon>
        <taxon>Hologalegina</taxon>
        <taxon>IRL clade</taxon>
        <taxon>Trifolieae</taxon>
        <taxon>Trifolium</taxon>
    </lineage>
</organism>
<evidence type="ECO:0000313" key="2">
    <source>
        <dbReference type="EMBL" id="MCI97089.1"/>
    </source>
</evidence>
<dbReference type="AlphaFoldDB" id="A0A392WBC4"/>
<feature type="non-terminal residue" evidence="2">
    <location>
        <position position="1"/>
    </location>
</feature>
<protein>
    <submittedName>
        <fullName evidence="2">Uncharacterized protein</fullName>
    </submittedName>
</protein>
<feature type="region of interest" description="Disordered" evidence="1">
    <location>
        <begin position="42"/>
        <end position="65"/>
    </location>
</feature>
<comment type="caution">
    <text evidence="2">The sequence shown here is derived from an EMBL/GenBank/DDBJ whole genome shotgun (WGS) entry which is preliminary data.</text>
</comment>
<sequence length="65" mass="7451">SRDYMRLVEAGLKPGSFKESLLKNPPLNMKDLWRSAARFVDEDDNSQPLQHCNKRQRDSNSSSEG</sequence>
<name>A0A392WBC4_9FABA</name>
<keyword evidence="3" id="KW-1185">Reference proteome</keyword>
<evidence type="ECO:0000256" key="1">
    <source>
        <dbReference type="SAM" id="MobiDB-lite"/>
    </source>
</evidence>
<dbReference type="EMBL" id="LXQA011432537">
    <property type="protein sequence ID" value="MCI97089.1"/>
    <property type="molecule type" value="Genomic_DNA"/>
</dbReference>
<proteinExistence type="predicted"/>
<reference evidence="2 3" key="1">
    <citation type="journal article" date="2018" name="Front. Plant Sci.">
        <title>Red Clover (Trifolium pratense) and Zigzag Clover (T. medium) - A Picture of Genomic Similarities and Differences.</title>
        <authorList>
            <person name="Dluhosova J."/>
            <person name="Istvanek J."/>
            <person name="Nedelnik J."/>
            <person name="Repkova J."/>
        </authorList>
    </citation>
    <scope>NUCLEOTIDE SEQUENCE [LARGE SCALE GENOMIC DNA]</scope>
    <source>
        <strain evidence="3">cv. 10/8</strain>
        <tissue evidence="2">Leaf</tissue>
    </source>
</reference>